<dbReference type="RefSeq" id="WP_052237320.1">
    <property type="nucleotide sequence ID" value="NZ_CP019962.1"/>
</dbReference>
<dbReference type="AlphaFoldDB" id="A0AAC9QTU5"/>
<evidence type="ECO:0000313" key="2">
    <source>
        <dbReference type="EMBL" id="ARD65568.1"/>
    </source>
</evidence>
<dbReference type="Gene3D" id="3.30.1330.10">
    <property type="entry name" value="PurM-like, N-terminal domain"/>
    <property type="match status" value="1"/>
</dbReference>
<dbReference type="Pfam" id="PF00586">
    <property type="entry name" value="AIRS"/>
    <property type="match status" value="1"/>
</dbReference>
<name>A0AAC9QTU5_EUBLI</name>
<reference evidence="3" key="1">
    <citation type="journal article" date="2017" name="Sci. Rep.">
        <title>Determination of the Genome and Primary Transcriptome of Syngas Fermenting Eubacterium limosum ATCC 8486.</title>
        <authorList>
            <person name="Song Y."/>
            <person name="Shin J."/>
            <person name="Jeong Y."/>
            <person name="Jin S."/>
            <person name="Lee J.K."/>
            <person name="Kim D.R."/>
            <person name="Kim S.C."/>
            <person name="Cho S."/>
            <person name="Cho B.K."/>
        </authorList>
    </citation>
    <scope>NUCLEOTIDE SEQUENCE [LARGE SCALE GENOMIC DNA]</scope>
    <source>
        <strain evidence="3">ATCC 8486</strain>
    </source>
</reference>
<dbReference type="Proteomes" id="UP000192391">
    <property type="component" value="Chromosome"/>
</dbReference>
<evidence type="ECO:0000313" key="3">
    <source>
        <dbReference type="Proteomes" id="UP000192391"/>
    </source>
</evidence>
<sequence>MRVEKIRDCTLIYRDTEEAIVIACDSIGAIGDKEMDVVKVTPELTAYETVKVALGELLALGAAPIAVSDGLAVETYPTGKRMIDGVRKAISELPDYEIALTGSCEDNMHTVQTGAGITVIGIIQEAQVKYRITKPGDRAVLFGTPLYGDDFSKKLHLALQLPDFTAIRKVPGLLEMVPVGSKGIAYEVLKIAEDNGLGFEWENSLPFDVRQSGGPASCCVATLPEAGIAQLKKYTEKQVTELGSFVKNKSSLN</sequence>
<protein>
    <recommendedName>
        <fullName evidence="1">PurM-like N-terminal domain-containing protein</fullName>
    </recommendedName>
</protein>
<feature type="domain" description="PurM-like N-terminal" evidence="1">
    <location>
        <begin position="8"/>
        <end position="122"/>
    </location>
</feature>
<proteinExistence type="predicted"/>
<accession>A0AAC9QTU5</accession>
<organism evidence="2 3">
    <name type="scientific">Eubacterium limosum</name>
    <dbReference type="NCBI Taxonomy" id="1736"/>
    <lineage>
        <taxon>Bacteria</taxon>
        <taxon>Bacillati</taxon>
        <taxon>Bacillota</taxon>
        <taxon>Clostridia</taxon>
        <taxon>Eubacteriales</taxon>
        <taxon>Eubacteriaceae</taxon>
        <taxon>Eubacterium</taxon>
    </lineage>
</organism>
<evidence type="ECO:0000259" key="1">
    <source>
        <dbReference type="Pfam" id="PF00586"/>
    </source>
</evidence>
<dbReference type="SUPFAM" id="SSF55326">
    <property type="entry name" value="PurM N-terminal domain-like"/>
    <property type="match status" value="1"/>
</dbReference>
<dbReference type="InterPro" id="IPR036921">
    <property type="entry name" value="PurM-like_N_sf"/>
</dbReference>
<dbReference type="KEGG" id="elim:B2M23_08440"/>
<gene>
    <name evidence="2" type="ORF">B2M23_08440</name>
</gene>
<dbReference type="EMBL" id="CP019962">
    <property type="protein sequence ID" value="ARD65568.1"/>
    <property type="molecule type" value="Genomic_DNA"/>
</dbReference>
<dbReference type="InterPro" id="IPR016188">
    <property type="entry name" value="PurM-like_N"/>
</dbReference>